<dbReference type="PANTHER" id="PTHR43736">
    <property type="entry name" value="ADP-RIBOSE PYROPHOSPHATASE"/>
    <property type="match status" value="1"/>
</dbReference>
<dbReference type="InterPro" id="IPR015797">
    <property type="entry name" value="NUDIX_hydrolase-like_dom_sf"/>
</dbReference>
<evidence type="ECO:0000313" key="4">
    <source>
        <dbReference type="EMBL" id="GLQ16227.1"/>
    </source>
</evidence>
<evidence type="ECO:0000256" key="1">
    <source>
        <dbReference type="ARBA" id="ARBA00001946"/>
    </source>
</evidence>
<dbReference type="InterPro" id="IPR020084">
    <property type="entry name" value="NUDIX_hydrolase_CS"/>
</dbReference>
<reference evidence="4" key="2">
    <citation type="submission" date="2023-01" db="EMBL/GenBank/DDBJ databases">
        <title>Draft genome sequence of Maritalea porphyrae strain NBRC 107169.</title>
        <authorList>
            <person name="Sun Q."/>
            <person name="Mori K."/>
        </authorList>
    </citation>
    <scope>NUCLEOTIDE SEQUENCE</scope>
    <source>
        <strain evidence="4">NBRC 107169</strain>
    </source>
</reference>
<sequence length="163" mass="18889">MSNLTFDEGINRVNVRTAGIIRRDGHVLVVREDDDDFVCLPGGRVQRGESSLAAIHREMMEELNAEIEAPQLKYVIENFFWRYGKRFHEFAFYYEVEPPAHVPFVIDGVCQKGEDDGKELSFEWVPFSANHLCRVNLHPIAMRTRILSLPEAFEHHTVVDPEY</sequence>
<name>A0ABQ5UM75_9HYPH</name>
<evidence type="ECO:0000259" key="3">
    <source>
        <dbReference type="PROSITE" id="PS51462"/>
    </source>
</evidence>
<proteinExistence type="predicted"/>
<protein>
    <submittedName>
        <fullName evidence="4">DNA mismatch repair protein MutT</fullName>
    </submittedName>
</protein>
<dbReference type="PANTHER" id="PTHR43736:SF2">
    <property type="entry name" value="MUTT_NUDIX FAMILY PROTEIN"/>
    <property type="match status" value="1"/>
</dbReference>
<comment type="caution">
    <text evidence="4">The sequence shown here is derived from an EMBL/GenBank/DDBJ whole genome shotgun (WGS) entry which is preliminary data.</text>
</comment>
<feature type="domain" description="Nudix hydrolase" evidence="3">
    <location>
        <begin position="11"/>
        <end position="148"/>
    </location>
</feature>
<comment type="cofactor">
    <cofactor evidence="1">
        <name>Mg(2+)</name>
        <dbReference type="ChEBI" id="CHEBI:18420"/>
    </cofactor>
</comment>
<evidence type="ECO:0000313" key="5">
    <source>
        <dbReference type="Proteomes" id="UP001161405"/>
    </source>
</evidence>
<organism evidence="4 5">
    <name type="scientific">Maritalea porphyrae</name>
    <dbReference type="NCBI Taxonomy" id="880732"/>
    <lineage>
        <taxon>Bacteria</taxon>
        <taxon>Pseudomonadati</taxon>
        <taxon>Pseudomonadota</taxon>
        <taxon>Alphaproteobacteria</taxon>
        <taxon>Hyphomicrobiales</taxon>
        <taxon>Devosiaceae</taxon>
        <taxon>Maritalea</taxon>
    </lineage>
</organism>
<dbReference type="CDD" id="cd04688">
    <property type="entry name" value="NUDIX_Hydrolase"/>
    <property type="match status" value="1"/>
</dbReference>
<evidence type="ECO:0000256" key="2">
    <source>
        <dbReference type="ARBA" id="ARBA00022801"/>
    </source>
</evidence>
<accession>A0ABQ5UM75</accession>
<keyword evidence="2" id="KW-0378">Hydrolase</keyword>
<dbReference type="PROSITE" id="PS51462">
    <property type="entry name" value="NUDIX"/>
    <property type="match status" value="1"/>
</dbReference>
<dbReference type="InterPro" id="IPR000086">
    <property type="entry name" value="NUDIX_hydrolase_dom"/>
</dbReference>
<dbReference type="Gene3D" id="3.90.79.10">
    <property type="entry name" value="Nucleoside Triphosphate Pyrophosphohydrolase"/>
    <property type="match status" value="1"/>
</dbReference>
<keyword evidence="5" id="KW-1185">Reference proteome</keyword>
<dbReference type="EMBL" id="BSNI01000001">
    <property type="protein sequence ID" value="GLQ16227.1"/>
    <property type="molecule type" value="Genomic_DNA"/>
</dbReference>
<gene>
    <name evidence="4" type="primary">mutT</name>
    <name evidence="4" type="ORF">GCM10007879_04760</name>
</gene>
<dbReference type="RefSeq" id="WP_284361704.1">
    <property type="nucleotide sequence ID" value="NZ_BSNI01000001.1"/>
</dbReference>
<reference evidence="4" key="1">
    <citation type="journal article" date="2014" name="Int. J. Syst. Evol. Microbiol.">
        <title>Complete genome of a new Firmicutes species belonging to the dominant human colonic microbiota ('Ruminococcus bicirculans') reveals two chromosomes and a selective capacity to utilize plant glucans.</title>
        <authorList>
            <consortium name="NISC Comparative Sequencing Program"/>
            <person name="Wegmann U."/>
            <person name="Louis P."/>
            <person name="Goesmann A."/>
            <person name="Henrissat B."/>
            <person name="Duncan S.H."/>
            <person name="Flint H.J."/>
        </authorList>
    </citation>
    <scope>NUCLEOTIDE SEQUENCE</scope>
    <source>
        <strain evidence="4">NBRC 107169</strain>
    </source>
</reference>
<dbReference type="SUPFAM" id="SSF55811">
    <property type="entry name" value="Nudix"/>
    <property type="match status" value="1"/>
</dbReference>
<dbReference type="Pfam" id="PF00293">
    <property type="entry name" value="NUDIX"/>
    <property type="match status" value="1"/>
</dbReference>
<dbReference type="Proteomes" id="UP001161405">
    <property type="component" value="Unassembled WGS sequence"/>
</dbReference>
<dbReference type="PROSITE" id="PS00893">
    <property type="entry name" value="NUDIX_BOX"/>
    <property type="match status" value="1"/>
</dbReference>